<dbReference type="Gene3D" id="3.50.50.100">
    <property type="match status" value="1"/>
</dbReference>
<dbReference type="GO" id="GO:0004174">
    <property type="term" value="F:electron-transferring-flavoprotein dehydrogenase activity"/>
    <property type="evidence" value="ECO:0007669"/>
    <property type="project" value="TreeGrafter"/>
</dbReference>
<evidence type="ECO:0000313" key="2">
    <source>
        <dbReference type="EMBL" id="KAJ4397489.1"/>
    </source>
</evidence>
<evidence type="ECO:0000259" key="1">
    <source>
        <dbReference type="Pfam" id="PF07992"/>
    </source>
</evidence>
<dbReference type="GO" id="GO:0005737">
    <property type="term" value="C:cytoplasm"/>
    <property type="evidence" value="ECO:0007669"/>
    <property type="project" value="TreeGrafter"/>
</dbReference>
<reference evidence="2" key="1">
    <citation type="submission" date="2022-10" db="EMBL/GenBank/DDBJ databases">
        <title>Tapping the CABI collections for fungal endophytes: first genome assemblies for Collariella, Neodidymelliopsis, Ascochyta clinopodiicola, Didymella pomorum, Didymosphaeria variabile, Neocosmospora piperis and Neocucurbitaria cava.</title>
        <authorList>
            <person name="Hill R."/>
        </authorList>
    </citation>
    <scope>NUCLEOTIDE SEQUENCE</scope>
    <source>
        <strain evidence="2">IMI 355082</strain>
    </source>
</reference>
<gene>
    <name evidence="2" type="ORF">N0V93_001718</name>
</gene>
<dbReference type="InterPro" id="IPR036188">
    <property type="entry name" value="FAD/NAD-bd_sf"/>
</dbReference>
<dbReference type="Pfam" id="PF07992">
    <property type="entry name" value="Pyr_redox_2"/>
    <property type="match status" value="1"/>
</dbReference>
<organism evidence="2 3">
    <name type="scientific">Gnomoniopsis smithogilvyi</name>
    <dbReference type="NCBI Taxonomy" id="1191159"/>
    <lineage>
        <taxon>Eukaryota</taxon>
        <taxon>Fungi</taxon>
        <taxon>Dikarya</taxon>
        <taxon>Ascomycota</taxon>
        <taxon>Pezizomycotina</taxon>
        <taxon>Sordariomycetes</taxon>
        <taxon>Sordariomycetidae</taxon>
        <taxon>Diaporthales</taxon>
        <taxon>Gnomoniaceae</taxon>
        <taxon>Gnomoniopsis</taxon>
    </lineage>
</organism>
<name>A0A9W9D2G5_9PEZI</name>
<proteinExistence type="predicted"/>
<comment type="caution">
    <text evidence="2">The sequence shown here is derived from an EMBL/GenBank/DDBJ whole genome shotgun (WGS) entry which is preliminary data.</text>
</comment>
<accession>A0A9W9D2G5</accession>
<feature type="domain" description="FAD/NAD(P)-binding" evidence="1">
    <location>
        <begin position="7"/>
        <end position="300"/>
    </location>
</feature>
<dbReference type="AlphaFoldDB" id="A0A9W9D2G5"/>
<dbReference type="OrthoDB" id="202203at2759"/>
<evidence type="ECO:0000313" key="3">
    <source>
        <dbReference type="Proteomes" id="UP001140453"/>
    </source>
</evidence>
<dbReference type="EMBL" id="JAPEVB010000001">
    <property type="protein sequence ID" value="KAJ4397489.1"/>
    <property type="molecule type" value="Genomic_DNA"/>
</dbReference>
<protein>
    <recommendedName>
        <fullName evidence="1">FAD/NAD(P)-binding domain-containing protein</fullName>
    </recommendedName>
</protein>
<dbReference type="SUPFAM" id="SSF51905">
    <property type="entry name" value="FAD/NAD(P)-binding domain"/>
    <property type="match status" value="1"/>
</dbReference>
<dbReference type="PANTHER" id="PTHR43735">
    <property type="entry name" value="APOPTOSIS-INDUCING FACTOR 1"/>
    <property type="match status" value="1"/>
</dbReference>
<dbReference type="InterPro" id="IPR023753">
    <property type="entry name" value="FAD/NAD-binding_dom"/>
</dbReference>
<sequence>MAAGLRNVVVVGGSYVGVNTAKQLAAVLPVTHRVLLVDPHSHFNHLFAFPRFAVLPDYEHKAFIPYTGVFAESPNKDHHAIIQAKVLSLKPEEITLDREWQGSKQVAFDYLVAATGTRLAAPGTMPSNDKPDAVEYLRLYNQGIKNSNSVILIGGGAVGVQMACDIKEIYPEKEVTLVHSRDHIMPVYNEKLSELIKERFRELGINFVGGSRGGTGEPITISLQDGRNLSAEFVVVATGQTPNTHFLDGLKPSTEDSLINPKNGFIRVKPTMQLADPAYPHLYAVGDVADSGAHKAARPAGAQAIAAAKNIASMIAGQQPTEEIVVGPAAIHLTLGLTKNTIFRNPNSKEGITEPHINLKDDGAANMNIERTWENRGVKVSDPKEYHL</sequence>
<dbReference type="Proteomes" id="UP001140453">
    <property type="component" value="Unassembled WGS sequence"/>
</dbReference>
<keyword evidence="3" id="KW-1185">Reference proteome</keyword>
<dbReference type="PRINTS" id="PR00368">
    <property type="entry name" value="FADPNR"/>
</dbReference>
<dbReference type="PRINTS" id="PR00411">
    <property type="entry name" value="PNDRDTASEI"/>
</dbReference>
<dbReference type="PANTHER" id="PTHR43735:SF11">
    <property type="entry name" value="HYPOTHETICAL OXIDOREDUCTASE (EUROFUNG)"/>
    <property type="match status" value="1"/>
</dbReference>
<dbReference type="GO" id="GO:0050660">
    <property type="term" value="F:flavin adenine dinucleotide binding"/>
    <property type="evidence" value="ECO:0007669"/>
    <property type="project" value="TreeGrafter"/>
</dbReference>